<keyword evidence="1" id="KW-1133">Transmembrane helix</keyword>
<dbReference type="AlphaFoldDB" id="A0A2G8KQY6"/>
<dbReference type="CDD" id="cd07987">
    <property type="entry name" value="LPLAT_MGAT-like"/>
    <property type="match status" value="1"/>
</dbReference>
<dbReference type="Pfam" id="PF01553">
    <property type="entry name" value="Acyltransferase"/>
    <property type="match status" value="1"/>
</dbReference>
<dbReference type="PANTHER" id="PTHR22753:SF14">
    <property type="entry name" value="MONOACYLGLYCEROL_DIACYLGLYCEROL O-ACYLTRANSFERASE"/>
    <property type="match status" value="1"/>
</dbReference>
<feature type="domain" description="Phospholipid/glycerol acyltransferase" evidence="2">
    <location>
        <begin position="121"/>
        <end position="245"/>
    </location>
</feature>
<proteinExistence type="predicted"/>
<dbReference type="GO" id="GO:0016746">
    <property type="term" value="F:acyltransferase activity"/>
    <property type="evidence" value="ECO:0007669"/>
    <property type="project" value="InterPro"/>
</dbReference>
<feature type="transmembrane region" description="Helical" evidence="1">
    <location>
        <begin position="57"/>
        <end position="81"/>
    </location>
</feature>
<evidence type="ECO:0000259" key="2">
    <source>
        <dbReference type="Pfam" id="PF01553"/>
    </source>
</evidence>
<dbReference type="PANTHER" id="PTHR22753">
    <property type="entry name" value="TRANSMEMBRANE PROTEIN 68"/>
    <property type="match status" value="1"/>
</dbReference>
<dbReference type="GO" id="GO:0016020">
    <property type="term" value="C:membrane"/>
    <property type="evidence" value="ECO:0007669"/>
    <property type="project" value="TreeGrafter"/>
</dbReference>
<gene>
    <name evidence="3" type="ORF">BSL78_12751</name>
</gene>
<sequence length="335" mass="38080">MKSRAMYNPTPRCLEIAAPYLLLLYDHLVTILLVIGINLPGILSEIDLDVIHGAFGFSYQCCGFILPCMILLMLYGTILFLHLYKARHSLKDAYTRSLWDGARLTVATFWEGHGKIWHGYEIHGLENFPSEGPAVFCYYHGAIPVDFYYMMASIFIKKGRAMVVIGDRFMYYIPGFKLLLQVFNVTSGTIEECTEFLQEGNVVAVAPGGVREAFFSDSNYHLIWGNRVGFAKCAIEAKVPIIPVFTQNCREGFRSLGLFKPFFAWLYEKTRLPVVPIYGGFPVKWRTYIGKPIPYQEGISAKQLTSQTKEGIELLIKKHQKIPGNILNAFLERFL</sequence>
<dbReference type="Proteomes" id="UP000230750">
    <property type="component" value="Unassembled WGS sequence"/>
</dbReference>
<reference evidence="3 4" key="1">
    <citation type="journal article" date="2017" name="PLoS Biol.">
        <title>The sea cucumber genome provides insights into morphological evolution and visceral regeneration.</title>
        <authorList>
            <person name="Zhang X."/>
            <person name="Sun L."/>
            <person name="Yuan J."/>
            <person name="Sun Y."/>
            <person name="Gao Y."/>
            <person name="Zhang L."/>
            <person name="Li S."/>
            <person name="Dai H."/>
            <person name="Hamel J.F."/>
            <person name="Liu C."/>
            <person name="Yu Y."/>
            <person name="Liu S."/>
            <person name="Lin W."/>
            <person name="Guo K."/>
            <person name="Jin S."/>
            <person name="Xu P."/>
            <person name="Storey K.B."/>
            <person name="Huan P."/>
            <person name="Zhang T."/>
            <person name="Zhou Y."/>
            <person name="Zhang J."/>
            <person name="Lin C."/>
            <person name="Li X."/>
            <person name="Xing L."/>
            <person name="Huo D."/>
            <person name="Sun M."/>
            <person name="Wang L."/>
            <person name="Mercier A."/>
            <person name="Li F."/>
            <person name="Yang H."/>
            <person name="Xiang J."/>
        </authorList>
    </citation>
    <scope>NUCLEOTIDE SEQUENCE [LARGE SCALE GENOMIC DNA]</scope>
    <source>
        <strain evidence="3">Shaxun</strain>
        <tissue evidence="3">Muscle</tissue>
    </source>
</reference>
<evidence type="ECO:0000313" key="4">
    <source>
        <dbReference type="Proteomes" id="UP000230750"/>
    </source>
</evidence>
<organism evidence="3 4">
    <name type="scientific">Stichopus japonicus</name>
    <name type="common">Sea cucumber</name>
    <dbReference type="NCBI Taxonomy" id="307972"/>
    <lineage>
        <taxon>Eukaryota</taxon>
        <taxon>Metazoa</taxon>
        <taxon>Echinodermata</taxon>
        <taxon>Eleutherozoa</taxon>
        <taxon>Echinozoa</taxon>
        <taxon>Holothuroidea</taxon>
        <taxon>Aspidochirotacea</taxon>
        <taxon>Aspidochirotida</taxon>
        <taxon>Stichopodidae</taxon>
        <taxon>Apostichopus</taxon>
    </lineage>
</organism>
<feature type="transmembrane region" description="Helical" evidence="1">
    <location>
        <begin position="20"/>
        <end position="37"/>
    </location>
</feature>
<keyword evidence="1" id="KW-0472">Membrane</keyword>
<dbReference type="STRING" id="307972.A0A2G8KQY6"/>
<dbReference type="EMBL" id="MRZV01000421">
    <property type="protein sequence ID" value="PIK50385.1"/>
    <property type="molecule type" value="Genomic_DNA"/>
</dbReference>
<evidence type="ECO:0000256" key="1">
    <source>
        <dbReference type="SAM" id="Phobius"/>
    </source>
</evidence>
<comment type="caution">
    <text evidence="3">The sequence shown here is derived from an EMBL/GenBank/DDBJ whole genome shotgun (WGS) entry which is preliminary data.</text>
</comment>
<protein>
    <submittedName>
        <fullName evidence="3">Transmembrane protein 68</fullName>
    </submittedName>
</protein>
<name>A0A2G8KQY6_STIJA</name>
<accession>A0A2G8KQY6</accession>
<dbReference type="InterPro" id="IPR002123">
    <property type="entry name" value="Plipid/glycerol_acylTrfase"/>
</dbReference>
<dbReference type="OrthoDB" id="44277at2759"/>
<keyword evidence="1 3" id="KW-0812">Transmembrane</keyword>
<evidence type="ECO:0000313" key="3">
    <source>
        <dbReference type="EMBL" id="PIK50385.1"/>
    </source>
</evidence>
<keyword evidence="4" id="KW-1185">Reference proteome</keyword>